<comment type="caution">
    <text evidence="2">The sequence shown here is derived from an EMBL/GenBank/DDBJ whole genome shotgun (WGS) entry which is preliminary data.</text>
</comment>
<feature type="chain" id="PRO_5045917982" description="LPP20 lipoprotein" evidence="1">
    <location>
        <begin position="28"/>
        <end position="190"/>
    </location>
</feature>
<reference evidence="2" key="1">
    <citation type="submission" date="2021-12" db="EMBL/GenBank/DDBJ databases">
        <title>Enterovibrio ZSDZ35 sp. nov. and Enterovibrio ZSDZ42 sp. nov., isolated from coastal seawater in Qingdao.</title>
        <authorList>
            <person name="Zhang P."/>
        </authorList>
    </citation>
    <scope>NUCLEOTIDE SEQUENCE</scope>
    <source>
        <strain evidence="2">ZSDZ35</strain>
    </source>
</reference>
<protein>
    <recommendedName>
        <fullName evidence="4">LPP20 lipoprotein</fullName>
    </recommendedName>
</protein>
<dbReference type="RefSeq" id="WP_274141014.1">
    <property type="nucleotide sequence ID" value="NZ_JAJUBB010000003.1"/>
</dbReference>
<evidence type="ECO:0008006" key="4">
    <source>
        <dbReference type="Google" id="ProtNLM"/>
    </source>
</evidence>
<evidence type="ECO:0000256" key="1">
    <source>
        <dbReference type="SAM" id="SignalP"/>
    </source>
</evidence>
<sequence>MKKNILAALIAVTAVAGCASNSSSSSSAPQDNGVPSWIHKPLSSKGVAVASCVEYSGSYNADYNYAEMEGRTRLMRSFESRVSNLQKTLKSQSRQEAGVVNTAQFEDAAKNVVNGKLKSAFIEDSALVSIFGKDQVCLLMTMPSQETKEIFNELTEESQNISPDDRDAMYQEFLAERAEADLDSTLKATN</sequence>
<evidence type="ECO:0000313" key="2">
    <source>
        <dbReference type="EMBL" id="MDD1780822.1"/>
    </source>
</evidence>
<organism evidence="2 3">
    <name type="scientific">Enterovibrio qingdaonensis</name>
    <dbReference type="NCBI Taxonomy" id="2899818"/>
    <lineage>
        <taxon>Bacteria</taxon>
        <taxon>Pseudomonadati</taxon>
        <taxon>Pseudomonadota</taxon>
        <taxon>Gammaproteobacteria</taxon>
        <taxon>Vibrionales</taxon>
        <taxon>Vibrionaceae</taxon>
        <taxon>Enterovibrio</taxon>
    </lineage>
</organism>
<evidence type="ECO:0000313" key="3">
    <source>
        <dbReference type="Proteomes" id="UP001149821"/>
    </source>
</evidence>
<dbReference type="Proteomes" id="UP001149821">
    <property type="component" value="Unassembled WGS sequence"/>
</dbReference>
<keyword evidence="3" id="KW-1185">Reference proteome</keyword>
<gene>
    <name evidence="2" type="ORF">LRP49_06365</name>
</gene>
<name>A0ABT5QIL3_9GAMM</name>
<proteinExistence type="predicted"/>
<keyword evidence="1" id="KW-0732">Signal</keyword>
<feature type="signal peptide" evidence="1">
    <location>
        <begin position="1"/>
        <end position="27"/>
    </location>
</feature>
<accession>A0ABT5QIL3</accession>
<dbReference type="EMBL" id="JAJUBB010000003">
    <property type="protein sequence ID" value="MDD1780822.1"/>
    <property type="molecule type" value="Genomic_DNA"/>
</dbReference>
<dbReference type="PROSITE" id="PS51257">
    <property type="entry name" value="PROKAR_LIPOPROTEIN"/>
    <property type="match status" value="1"/>
</dbReference>